<feature type="transmembrane region" description="Helical" evidence="5">
    <location>
        <begin position="21"/>
        <end position="41"/>
    </location>
</feature>
<keyword evidence="4 5" id="KW-0472">Membrane</keyword>
<dbReference type="InterPro" id="IPR036259">
    <property type="entry name" value="MFS_trans_sf"/>
</dbReference>
<feature type="transmembrane region" description="Helical" evidence="5">
    <location>
        <begin position="169"/>
        <end position="188"/>
    </location>
</feature>
<protein>
    <recommendedName>
        <fullName evidence="6">Major facilitator superfamily (MFS) profile domain-containing protein</fullName>
    </recommendedName>
</protein>
<dbReference type="GO" id="GO:0022857">
    <property type="term" value="F:transmembrane transporter activity"/>
    <property type="evidence" value="ECO:0007669"/>
    <property type="project" value="InterPro"/>
</dbReference>
<keyword evidence="8" id="KW-1185">Reference proteome</keyword>
<dbReference type="GO" id="GO:0005886">
    <property type="term" value="C:plasma membrane"/>
    <property type="evidence" value="ECO:0007669"/>
    <property type="project" value="UniProtKB-SubCell"/>
</dbReference>
<dbReference type="AlphaFoldDB" id="A0A1G6VQW7"/>
<feature type="transmembrane region" description="Helical" evidence="5">
    <location>
        <begin position="109"/>
        <end position="128"/>
    </location>
</feature>
<evidence type="ECO:0000259" key="6">
    <source>
        <dbReference type="PROSITE" id="PS50850"/>
    </source>
</evidence>
<evidence type="ECO:0000313" key="7">
    <source>
        <dbReference type="EMBL" id="SDD56060.1"/>
    </source>
</evidence>
<evidence type="ECO:0000256" key="1">
    <source>
        <dbReference type="ARBA" id="ARBA00004651"/>
    </source>
</evidence>
<evidence type="ECO:0000256" key="4">
    <source>
        <dbReference type="ARBA" id="ARBA00023136"/>
    </source>
</evidence>
<sequence>MDRRRARDTAPPRWAPALWGAYAQAVAFAAAAVTAFLSSDVAAGFDAEAATRWWPLAAFAVGFVAASNAVRHTGGLAGARRNGSIALAVMVFAALALALAPFFAFAVGAAGVLGAAAGLTVMIAGRVVAAAEIGDGSASVTLSAAALLGGIAAGVGALFALPLYGWRGVFGLVVVLAALAAWQFAAYVPSERER</sequence>
<feature type="transmembrane region" description="Helical" evidence="5">
    <location>
        <begin position="53"/>
        <end position="70"/>
    </location>
</feature>
<evidence type="ECO:0000313" key="8">
    <source>
        <dbReference type="Proteomes" id="UP000198949"/>
    </source>
</evidence>
<name>A0A1G6VQW7_9ACTN</name>
<dbReference type="EMBL" id="FNAD01000005">
    <property type="protein sequence ID" value="SDD56060.1"/>
    <property type="molecule type" value="Genomic_DNA"/>
</dbReference>
<feature type="domain" description="Major facilitator superfamily (MFS) profile" evidence="6">
    <location>
        <begin position="1"/>
        <end position="194"/>
    </location>
</feature>
<evidence type="ECO:0000256" key="2">
    <source>
        <dbReference type="ARBA" id="ARBA00022692"/>
    </source>
</evidence>
<evidence type="ECO:0000256" key="5">
    <source>
        <dbReference type="SAM" id="Phobius"/>
    </source>
</evidence>
<dbReference type="Proteomes" id="UP000198949">
    <property type="component" value="Unassembled WGS sequence"/>
</dbReference>
<dbReference type="PROSITE" id="PS50850">
    <property type="entry name" value="MFS"/>
    <property type="match status" value="1"/>
</dbReference>
<accession>A0A1G6VQW7</accession>
<evidence type="ECO:0000256" key="3">
    <source>
        <dbReference type="ARBA" id="ARBA00022989"/>
    </source>
</evidence>
<feature type="transmembrane region" description="Helical" evidence="5">
    <location>
        <begin position="140"/>
        <end position="163"/>
    </location>
</feature>
<organism evidence="7 8">
    <name type="scientific">Glycomyces harbinensis</name>
    <dbReference type="NCBI Taxonomy" id="58114"/>
    <lineage>
        <taxon>Bacteria</taxon>
        <taxon>Bacillati</taxon>
        <taxon>Actinomycetota</taxon>
        <taxon>Actinomycetes</taxon>
        <taxon>Glycomycetales</taxon>
        <taxon>Glycomycetaceae</taxon>
        <taxon>Glycomyces</taxon>
    </lineage>
</organism>
<dbReference type="InterPro" id="IPR020846">
    <property type="entry name" value="MFS_dom"/>
</dbReference>
<dbReference type="SUPFAM" id="SSF103473">
    <property type="entry name" value="MFS general substrate transporter"/>
    <property type="match status" value="1"/>
</dbReference>
<keyword evidence="3 5" id="KW-1133">Transmembrane helix</keyword>
<feature type="transmembrane region" description="Helical" evidence="5">
    <location>
        <begin position="82"/>
        <end position="103"/>
    </location>
</feature>
<gene>
    <name evidence="7" type="ORF">SAMN05216270_10586</name>
</gene>
<comment type="subcellular location">
    <subcellularLocation>
        <location evidence="1">Cell membrane</location>
        <topology evidence="1">Multi-pass membrane protein</topology>
    </subcellularLocation>
</comment>
<proteinExistence type="predicted"/>
<keyword evidence="2 5" id="KW-0812">Transmembrane</keyword>
<reference evidence="8" key="1">
    <citation type="submission" date="2016-10" db="EMBL/GenBank/DDBJ databases">
        <authorList>
            <person name="Varghese N."/>
            <person name="Submissions S."/>
        </authorList>
    </citation>
    <scope>NUCLEOTIDE SEQUENCE [LARGE SCALE GENOMIC DNA]</scope>
    <source>
        <strain evidence="8">CGMCC 4.3516</strain>
    </source>
</reference>